<dbReference type="PANTHER" id="PTHR34223:SF44">
    <property type="entry name" value="OS01G0789000 PROTEIN"/>
    <property type="match status" value="1"/>
</dbReference>
<name>A0A0E0JPQ0_ORYPU</name>
<feature type="region of interest" description="Disordered" evidence="1">
    <location>
        <begin position="310"/>
        <end position="338"/>
    </location>
</feature>
<dbReference type="Gramene" id="OPUNC01G32700.1">
    <property type="protein sequence ID" value="OPUNC01G32700.1"/>
    <property type="gene ID" value="OPUNC01G32700"/>
</dbReference>
<dbReference type="HOGENOM" id="CLU_003068_0_1_1"/>
<protein>
    <recommendedName>
        <fullName evidence="4">F-box domain-containing protein</fullName>
    </recommendedName>
</protein>
<dbReference type="SUPFAM" id="SSF81383">
    <property type="entry name" value="F-box domain"/>
    <property type="match status" value="1"/>
</dbReference>
<feature type="compositionally biased region" description="Acidic residues" evidence="1">
    <location>
        <begin position="326"/>
        <end position="338"/>
    </location>
</feature>
<dbReference type="InterPro" id="IPR053197">
    <property type="entry name" value="F-box_SCFL_complex_component"/>
</dbReference>
<reference evidence="2" key="1">
    <citation type="submission" date="2015-04" db="UniProtKB">
        <authorList>
            <consortium name="EnsemblPlants"/>
        </authorList>
    </citation>
    <scope>IDENTIFICATION</scope>
</reference>
<dbReference type="OMA" id="HINTCGR"/>
<evidence type="ECO:0000313" key="3">
    <source>
        <dbReference type="Proteomes" id="UP000026962"/>
    </source>
</evidence>
<dbReference type="Proteomes" id="UP000026962">
    <property type="component" value="Chromosome 1"/>
</dbReference>
<dbReference type="EnsemblPlants" id="OPUNC01G32700.1">
    <property type="protein sequence ID" value="OPUNC01G32700.1"/>
    <property type="gene ID" value="OPUNC01G32700"/>
</dbReference>
<evidence type="ECO:0000313" key="2">
    <source>
        <dbReference type="EnsemblPlants" id="OPUNC01G32700.1"/>
    </source>
</evidence>
<dbReference type="PANTHER" id="PTHR34223">
    <property type="entry name" value="OS11G0201299 PROTEIN"/>
    <property type="match status" value="1"/>
</dbReference>
<dbReference type="AlphaFoldDB" id="A0A0E0JPQ0"/>
<dbReference type="eggNOG" id="ENOG502RYTW">
    <property type="taxonomic scope" value="Eukaryota"/>
</dbReference>
<organism evidence="2">
    <name type="scientific">Oryza punctata</name>
    <name type="common">Red rice</name>
    <dbReference type="NCBI Taxonomy" id="4537"/>
    <lineage>
        <taxon>Eukaryota</taxon>
        <taxon>Viridiplantae</taxon>
        <taxon>Streptophyta</taxon>
        <taxon>Embryophyta</taxon>
        <taxon>Tracheophyta</taxon>
        <taxon>Spermatophyta</taxon>
        <taxon>Magnoliopsida</taxon>
        <taxon>Liliopsida</taxon>
        <taxon>Poales</taxon>
        <taxon>Poaceae</taxon>
        <taxon>BOP clade</taxon>
        <taxon>Oryzoideae</taxon>
        <taxon>Oryzeae</taxon>
        <taxon>Oryzinae</taxon>
        <taxon>Oryza</taxon>
    </lineage>
</organism>
<evidence type="ECO:0008006" key="4">
    <source>
        <dbReference type="Google" id="ProtNLM"/>
    </source>
</evidence>
<dbReference type="STRING" id="4537.A0A0E0JPQ0"/>
<sequence length="338" mass="38738">MESTDEHSMESDTDLISVLPGKVLQHILSFLRIRAIVRMRRLSRGGREDFEHWKFEKVARFVDNLLLICSKVDLHTFQLHWVRYLPLNCNDVRKWIGYAVKHNVKLSLNQFIGQSPNLEHLINSATYLDMIASKVLKRLTLDGFMYGLERFTIFAPHLVHFECQDCALQDVSCGEQPSLESAHIDTWGKKYDGEPEFIGVFLSAKMLALFGSDVKLPQAAEKGAETDAMPIDGMTFQCLLLETVIIQCSKGDDGIDKLVNVLAANGINPKKIQVTFYEDIEEMELAKNRRIIEEQEKELCNFDKMAKENPKWDDESHYADSNPGTDSDEYDDDDYDDF</sequence>
<evidence type="ECO:0000256" key="1">
    <source>
        <dbReference type="SAM" id="MobiDB-lite"/>
    </source>
</evidence>
<accession>A0A0E0JPQ0</accession>
<proteinExistence type="predicted"/>
<dbReference type="InterPro" id="IPR036047">
    <property type="entry name" value="F-box-like_dom_sf"/>
</dbReference>
<reference evidence="2" key="2">
    <citation type="submission" date="2018-05" db="EMBL/GenBank/DDBJ databases">
        <title>OpunRS2 (Oryza punctata Reference Sequence Version 2).</title>
        <authorList>
            <person name="Zhang J."/>
            <person name="Kudrna D."/>
            <person name="Lee S."/>
            <person name="Talag J."/>
            <person name="Welchert J."/>
            <person name="Wing R.A."/>
        </authorList>
    </citation>
    <scope>NUCLEOTIDE SEQUENCE [LARGE SCALE GENOMIC DNA]</scope>
</reference>
<keyword evidence="3" id="KW-1185">Reference proteome</keyword>